<dbReference type="InterPro" id="IPR043519">
    <property type="entry name" value="NT_sf"/>
</dbReference>
<sequence length="296" mass="33141">MPPMPTVTVKSGYKPQSIDTSIEADVLMFQLLRQLTPQQKVQRTCAFNQSVRRLAILGIESQYPNATEAKVRQEFIKRCLGAEWIKALSNSKDWEKLVIADPIELARKIANILLPLNIPYVVGGSVASSLLGENRSTQDLDLVIDLEARTAQRLIDAMSGKFYISESAVNEAIAKSRTAPRESSFNVIYLPSMEKADIFVMSSDDPFSASVMSRRQLYPVSGLTEEGIYIYSPEDIVLQKLSWYKLIPGGSQKQWRDVLGVLKVQGERLDLAYLNQWALSLKITDFLSEALVQSGY</sequence>
<dbReference type="SUPFAM" id="SSF81301">
    <property type="entry name" value="Nucleotidyltransferase"/>
    <property type="match status" value="1"/>
</dbReference>
<reference evidence="1 2" key="1">
    <citation type="journal article" date="2020" name="Harmful Algae">
        <title>Molecular and morphological characterization of a novel dihydroanatoxin-a producing Microcoleus species (cyanobacteria) from the Russian River, California, USA.</title>
        <authorList>
            <person name="Conklin K.Y."/>
            <person name="Stancheva R."/>
            <person name="Otten T.G."/>
            <person name="Fadness R."/>
            <person name="Boyer G.L."/>
            <person name="Read B."/>
            <person name="Zhang X."/>
            <person name="Sheath R.G."/>
        </authorList>
    </citation>
    <scope>NUCLEOTIDE SEQUENCE [LARGE SCALE GENOMIC DNA]</scope>
    <source>
        <strain evidence="1 2">PTRS2</strain>
    </source>
</reference>
<evidence type="ECO:0000313" key="1">
    <source>
        <dbReference type="EMBL" id="MEK0186264.1"/>
    </source>
</evidence>
<keyword evidence="2" id="KW-1185">Reference proteome</keyword>
<evidence type="ECO:0000313" key="2">
    <source>
        <dbReference type="Proteomes" id="UP001384579"/>
    </source>
</evidence>
<gene>
    <name evidence="1" type="ORF">WMG39_15600</name>
</gene>
<accession>A0ABU8YPB2</accession>
<protein>
    <submittedName>
        <fullName evidence="1">Uncharacterized protein</fullName>
    </submittedName>
</protein>
<dbReference type="Gene3D" id="3.30.460.40">
    <property type="match status" value="1"/>
</dbReference>
<dbReference type="Proteomes" id="UP001384579">
    <property type="component" value="Unassembled WGS sequence"/>
</dbReference>
<comment type="caution">
    <text evidence="1">The sequence shown here is derived from an EMBL/GenBank/DDBJ whole genome shotgun (WGS) entry which is preliminary data.</text>
</comment>
<proteinExistence type="predicted"/>
<dbReference type="EMBL" id="JBBLXS010000198">
    <property type="protein sequence ID" value="MEK0186264.1"/>
    <property type="molecule type" value="Genomic_DNA"/>
</dbReference>
<organism evidence="1 2">
    <name type="scientific">Microcoleus anatoxicus PTRS2</name>
    <dbReference type="NCBI Taxonomy" id="2705321"/>
    <lineage>
        <taxon>Bacteria</taxon>
        <taxon>Bacillati</taxon>
        <taxon>Cyanobacteriota</taxon>
        <taxon>Cyanophyceae</taxon>
        <taxon>Oscillatoriophycideae</taxon>
        <taxon>Oscillatoriales</taxon>
        <taxon>Microcoleaceae</taxon>
        <taxon>Microcoleus</taxon>
        <taxon>Microcoleus anatoxicus</taxon>
    </lineage>
</organism>
<name>A0ABU8YPB2_9CYAN</name>
<dbReference type="RefSeq" id="WP_340525114.1">
    <property type="nucleotide sequence ID" value="NZ_JBBLXS010000198.1"/>
</dbReference>